<keyword evidence="11" id="KW-0282">Flagellum</keyword>
<dbReference type="Proteomes" id="UP000032352">
    <property type="component" value="Chromosome"/>
</dbReference>
<evidence type="ECO:0000256" key="3">
    <source>
        <dbReference type="ARBA" id="ARBA00009677"/>
    </source>
</evidence>
<organism evidence="11 12">
    <name type="scientific">Thalassomonas viridans</name>
    <dbReference type="NCBI Taxonomy" id="137584"/>
    <lineage>
        <taxon>Bacteria</taxon>
        <taxon>Pseudomonadati</taxon>
        <taxon>Pseudomonadota</taxon>
        <taxon>Gammaproteobacteria</taxon>
        <taxon>Alteromonadales</taxon>
        <taxon>Colwelliaceae</taxon>
        <taxon>Thalassomonas</taxon>
    </lineage>
</organism>
<feature type="domain" description="Flagellar hook-associated protein FlgK helical" evidence="10">
    <location>
        <begin position="94"/>
        <end position="316"/>
    </location>
</feature>
<gene>
    <name evidence="7 11" type="primary">flgK</name>
    <name evidence="11" type="ORF">SG34_028450</name>
</gene>
<sequence>MSMLSNGLSGLTAAQIALNVVSNNIANSNVAGYTRQQTVNSSLISNSNNSLSSGSGVEVSAINRITDDYLNNNLWRSNSSYGFNQAYSDYLGITEQLLANENLSLAVGMDEVFNAFNSASAEPSSIAPRQLIISSAEALTQKFNSLAANLDIQRVQIEEQADGMLEMANSLFSEVATLNREIVDGTAQGANVSALLDQRDETVNTLSKLMDVEVARMDDGSYTLSMTGGQPLVLGSSYASLTRVGNDYQVNLAGQPFSFSGDIGGELGGILSYETNILDTTEASLNQLAQDLADDINNQLALGQDINAVPGPGARLFDYNPLDPAGSISITAGFQPEDLALGATGTGPGDNSNLSQIIDLKDRHYDTYNSLVGTLAIQSGQAGAEAQASKSIADDALAQRDSVSAVNLDEEAMSLIQYQQSYQANAKVVSASQQLFNTLLSMF</sequence>
<dbReference type="GO" id="GO:0044780">
    <property type="term" value="P:bacterial-type flagellum assembly"/>
    <property type="evidence" value="ECO:0007669"/>
    <property type="project" value="InterPro"/>
</dbReference>
<dbReference type="EMBL" id="CP059733">
    <property type="protein sequence ID" value="WDE05179.1"/>
    <property type="molecule type" value="Genomic_DNA"/>
</dbReference>
<dbReference type="InterPro" id="IPR002371">
    <property type="entry name" value="FlgK"/>
</dbReference>
<feature type="domain" description="Flagellar basal-body/hook protein C-terminal" evidence="9">
    <location>
        <begin position="403"/>
        <end position="442"/>
    </location>
</feature>
<dbReference type="GO" id="GO:0005198">
    <property type="term" value="F:structural molecule activity"/>
    <property type="evidence" value="ECO:0007669"/>
    <property type="project" value="UniProtKB-UniRule"/>
</dbReference>
<dbReference type="GO" id="GO:0009424">
    <property type="term" value="C:bacterial-type flagellum hook"/>
    <property type="evidence" value="ECO:0007669"/>
    <property type="project" value="UniProtKB-UniRule"/>
</dbReference>
<evidence type="ECO:0000259" key="10">
    <source>
        <dbReference type="Pfam" id="PF22638"/>
    </source>
</evidence>
<proteinExistence type="inferred from homology"/>
<dbReference type="PROSITE" id="PS00588">
    <property type="entry name" value="FLAGELLA_BB_ROD"/>
    <property type="match status" value="1"/>
</dbReference>
<evidence type="ECO:0000256" key="1">
    <source>
        <dbReference type="ARBA" id="ARBA00004365"/>
    </source>
</evidence>
<keyword evidence="5 7" id="KW-0964">Secreted</keyword>
<dbReference type="AlphaFoldDB" id="A0AAE9Z349"/>
<dbReference type="PANTHER" id="PTHR30033:SF1">
    <property type="entry name" value="FLAGELLAR HOOK-ASSOCIATED PROTEIN 1"/>
    <property type="match status" value="1"/>
</dbReference>
<evidence type="ECO:0000313" key="11">
    <source>
        <dbReference type="EMBL" id="WDE05179.1"/>
    </source>
</evidence>
<keyword evidence="11" id="KW-0966">Cell projection</keyword>
<accession>A0AAE9Z349</accession>
<dbReference type="Pfam" id="PF22638">
    <property type="entry name" value="FlgK_D1"/>
    <property type="match status" value="1"/>
</dbReference>
<evidence type="ECO:0000313" key="12">
    <source>
        <dbReference type="Proteomes" id="UP000032352"/>
    </source>
</evidence>
<name>A0AAE9Z349_9GAMM</name>
<dbReference type="InterPro" id="IPR053927">
    <property type="entry name" value="FlgK_helical"/>
</dbReference>
<keyword evidence="12" id="KW-1185">Reference proteome</keyword>
<comment type="subcellular location">
    <subcellularLocation>
        <location evidence="1 7">Bacterial flagellum</location>
    </subcellularLocation>
    <subcellularLocation>
        <location evidence="2 7">Secreted</location>
    </subcellularLocation>
</comment>
<evidence type="ECO:0000256" key="7">
    <source>
        <dbReference type="RuleBase" id="RU362065"/>
    </source>
</evidence>
<evidence type="ECO:0000259" key="8">
    <source>
        <dbReference type="Pfam" id="PF00460"/>
    </source>
</evidence>
<evidence type="ECO:0000256" key="5">
    <source>
        <dbReference type="ARBA" id="ARBA00022525"/>
    </source>
</evidence>
<dbReference type="GO" id="GO:0005576">
    <property type="term" value="C:extracellular region"/>
    <property type="evidence" value="ECO:0007669"/>
    <property type="project" value="UniProtKB-SubCell"/>
</dbReference>
<evidence type="ECO:0000256" key="4">
    <source>
        <dbReference type="ARBA" id="ARBA00016244"/>
    </source>
</evidence>
<dbReference type="Pfam" id="PF06429">
    <property type="entry name" value="Flg_bbr_C"/>
    <property type="match status" value="1"/>
</dbReference>
<reference evidence="11 12" key="1">
    <citation type="journal article" date="2015" name="Genome Announc.">
        <title>Draft Genome Sequences of Marine Isolates of Thalassomonas viridans and Thalassomonas actiniarum.</title>
        <authorList>
            <person name="Olonade I."/>
            <person name="van Zyl L.J."/>
            <person name="Trindade M."/>
        </authorList>
    </citation>
    <scope>NUCLEOTIDE SEQUENCE [LARGE SCALE GENOMIC DNA]</scope>
    <source>
        <strain evidence="11 12">XOM25</strain>
    </source>
</reference>
<dbReference type="KEGG" id="tvd:SG34_028450"/>
<dbReference type="InterPro" id="IPR019776">
    <property type="entry name" value="Flagellar_basal_body_rod_CS"/>
</dbReference>
<feature type="domain" description="Flagellar basal body rod protein N-terminal" evidence="8">
    <location>
        <begin position="5"/>
        <end position="34"/>
    </location>
</feature>
<protein>
    <recommendedName>
        <fullName evidence="4 7">Flagellar hook-associated protein 1</fullName>
        <shortName evidence="7">HAP1</shortName>
    </recommendedName>
</protein>
<dbReference type="InterPro" id="IPR001444">
    <property type="entry name" value="Flag_bb_rod_N"/>
</dbReference>
<evidence type="ECO:0000256" key="2">
    <source>
        <dbReference type="ARBA" id="ARBA00004613"/>
    </source>
</evidence>
<keyword evidence="11" id="KW-0969">Cilium</keyword>
<dbReference type="PRINTS" id="PR01005">
    <property type="entry name" value="FLGHOOKAP1"/>
</dbReference>
<dbReference type="InterPro" id="IPR010930">
    <property type="entry name" value="Flg_bb/hook_C_dom"/>
</dbReference>
<dbReference type="RefSeq" id="WP_044838880.1">
    <property type="nucleotide sequence ID" value="NZ_CP059733.1"/>
</dbReference>
<dbReference type="SUPFAM" id="SSF64518">
    <property type="entry name" value="Phase 1 flagellin"/>
    <property type="match status" value="1"/>
</dbReference>
<dbReference type="PANTHER" id="PTHR30033">
    <property type="entry name" value="FLAGELLAR HOOK-ASSOCIATED PROTEIN 1"/>
    <property type="match status" value="1"/>
</dbReference>
<evidence type="ECO:0000259" key="9">
    <source>
        <dbReference type="Pfam" id="PF06429"/>
    </source>
</evidence>
<evidence type="ECO:0000256" key="6">
    <source>
        <dbReference type="ARBA" id="ARBA00023143"/>
    </source>
</evidence>
<reference evidence="11 12" key="2">
    <citation type="journal article" date="2022" name="Mar. Drugs">
        <title>Bioassay-Guided Fractionation Leads to the Detection of Cholic Acid Generated by the Rare Thalassomonas sp.</title>
        <authorList>
            <person name="Pheiffer F."/>
            <person name="Schneider Y.K."/>
            <person name="Hansen E.H."/>
            <person name="Andersen J.H."/>
            <person name="Isaksson J."/>
            <person name="Busche T."/>
            <person name="R C."/>
            <person name="Kalinowski J."/>
            <person name="Zyl L.V."/>
            <person name="Trindade M."/>
        </authorList>
    </citation>
    <scope>NUCLEOTIDE SEQUENCE [LARGE SCALE GENOMIC DNA]</scope>
    <source>
        <strain evidence="11 12">XOM25</strain>
    </source>
</reference>
<dbReference type="NCBIfam" id="TIGR02492">
    <property type="entry name" value="flgK_ends"/>
    <property type="match status" value="1"/>
</dbReference>
<comment type="similarity">
    <text evidence="3 7">Belongs to the flagella basal body rod proteins family.</text>
</comment>
<keyword evidence="6 7" id="KW-0975">Bacterial flagellum</keyword>
<dbReference type="Pfam" id="PF00460">
    <property type="entry name" value="Flg_bb_rod"/>
    <property type="match status" value="1"/>
</dbReference>